<sequence>MKLLVGYNVDSNPDENVSEDWWKKISISSTKNNISSEQMVESTNNNNNINIINDNNDNNNHMSVETTDLSSSHDTQFEGSFSDGSHASYQPSSLRPSHEIFKINKNVIQ</sequence>
<accession>A0A397G9Y7</accession>
<dbReference type="AlphaFoldDB" id="A0A397G9Y7"/>
<feature type="region of interest" description="Disordered" evidence="1">
    <location>
        <begin position="53"/>
        <end position="95"/>
    </location>
</feature>
<gene>
    <name evidence="2" type="ORF">Glove_707g5</name>
</gene>
<dbReference type="Proteomes" id="UP000266861">
    <property type="component" value="Unassembled WGS sequence"/>
</dbReference>
<proteinExistence type="predicted"/>
<name>A0A397G9Y7_9GLOM</name>
<dbReference type="EMBL" id="PQFF01000563">
    <property type="protein sequence ID" value="RHZ44910.1"/>
    <property type="molecule type" value="Genomic_DNA"/>
</dbReference>
<evidence type="ECO:0000313" key="3">
    <source>
        <dbReference type="Proteomes" id="UP000266861"/>
    </source>
</evidence>
<evidence type="ECO:0000313" key="2">
    <source>
        <dbReference type="EMBL" id="RHZ44910.1"/>
    </source>
</evidence>
<reference evidence="2 3" key="1">
    <citation type="submission" date="2018-08" db="EMBL/GenBank/DDBJ databases">
        <title>Genome and evolution of the arbuscular mycorrhizal fungus Diversispora epigaea (formerly Glomus versiforme) and its bacterial endosymbionts.</title>
        <authorList>
            <person name="Sun X."/>
            <person name="Fei Z."/>
            <person name="Harrison M."/>
        </authorList>
    </citation>
    <scope>NUCLEOTIDE SEQUENCE [LARGE SCALE GENOMIC DNA]</scope>
    <source>
        <strain evidence="2 3">IT104</strain>
    </source>
</reference>
<protein>
    <submittedName>
        <fullName evidence="2">Uncharacterized protein</fullName>
    </submittedName>
</protein>
<feature type="compositionally biased region" description="Polar residues" evidence="1">
    <location>
        <begin position="61"/>
        <end position="95"/>
    </location>
</feature>
<evidence type="ECO:0000256" key="1">
    <source>
        <dbReference type="SAM" id="MobiDB-lite"/>
    </source>
</evidence>
<keyword evidence="3" id="KW-1185">Reference proteome</keyword>
<organism evidence="2 3">
    <name type="scientific">Diversispora epigaea</name>
    <dbReference type="NCBI Taxonomy" id="1348612"/>
    <lineage>
        <taxon>Eukaryota</taxon>
        <taxon>Fungi</taxon>
        <taxon>Fungi incertae sedis</taxon>
        <taxon>Mucoromycota</taxon>
        <taxon>Glomeromycotina</taxon>
        <taxon>Glomeromycetes</taxon>
        <taxon>Diversisporales</taxon>
        <taxon>Diversisporaceae</taxon>
        <taxon>Diversispora</taxon>
    </lineage>
</organism>
<comment type="caution">
    <text evidence="2">The sequence shown here is derived from an EMBL/GenBank/DDBJ whole genome shotgun (WGS) entry which is preliminary data.</text>
</comment>